<dbReference type="Proteomes" id="UP001604336">
    <property type="component" value="Unassembled WGS sequence"/>
</dbReference>
<name>A0ABD1U2W3_9LAMI</name>
<dbReference type="EMBL" id="JBFOLK010000004">
    <property type="protein sequence ID" value="KAL2519322.1"/>
    <property type="molecule type" value="Genomic_DNA"/>
</dbReference>
<organism evidence="2 3">
    <name type="scientific">Abeliophyllum distichum</name>
    <dbReference type="NCBI Taxonomy" id="126358"/>
    <lineage>
        <taxon>Eukaryota</taxon>
        <taxon>Viridiplantae</taxon>
        <taxon>Streptophyta</taxon>
        <taxon>Embryophyta</taxon>
        <taxon>Tracheophyta</taxon>
        <taxon>Spermatophyta</taxon>
        <taxon>Magnoliopsida</taxon>
        <taxon>eudicotyledons</taxon>
        <taxon>Gunneridae</taxon>
        <taxon>Pentapetalae</taxon>
        <taxon>asterids</taxon>
        <taxon>lamiids</taxon>
        <taxon>Lamiales</taxon>
        <taxon>Oleaceae</taxon>
        <taxon>Forsythieae</taxon>
        <taxon>Abeliophyllum</taxon>
    </lineage>
</organism>
<comment type="caution">
    <text evidence="2">The sequence shown here is derived from an EMBL/GenBank/DDBJ whole genome shotgun (WGS) entry which is preliminary data.</text>
</comment>
<evidence type="ECO:0000256" key="1">
    <source>
        <dbReference type="SAM" id="Phobius"/>
    </source>
</evidence>
<accession>A0ABD1U2W3</accession>
<gene>
    <name evidence="2" type="ORF">Adt_15569</name>
</gene>
<feature type="transmembrane region" description="Helical" evidence="1">
    <location>
        <begin position="233"/>
        <end position="260"/>
    </location>
</feature>
<sequence>MSTHGHSPNLCGVLSETKRIFRANSRHFLALSILFLLPLSFAYILYPSLIITTSHTNSITSHYRQSLFIFSYTVPDPSYPPSQKSYLLITLFYLLFWFLFSIFATASITYSTFNGFYSRPVNFISSIKSILFSFFPLLVTVIASQIILILIFFIFGLFAAFVYEGIVTLGIDVDYRSNYLLGFVICTTILILVLTIYLQVEWSLAYVVVVVVESKWGFAPLKRSAYLINGMKWVALSIMLYYGMLTGSLAMSFSTLASYLGGINSGWGFILQAVVVSVLMTISMLYYIAAHSVLYVYCKVLHGEMVFEIADESAADYVSLPVDDGKGPHVLYVVP</sequence>
<keyword evidence="1" id="KW-0472">Membrane</keyword>
<dbReference type="PANTHER" id="PTHR33133:SF7">
    <property type="entry name" value="F26K24.10 PROTEIN-RELATED"/>
    <property type="match status" value="1"/>
</dbReference>
<feature type="transmembrane region" description="Helical" evidence="1">
    <location>
        <begin position="204"/>
        <end position="221"/>
    </location>
</feature>
<reference evidence="3" key="1">
    <citation type="submission" date="2024-07" db="EMBL/GenBank/DDBJ databases">
        <title>Two chromosome-level genome assemblies of Korean endemic species Abeliophyllum distichum and Forsythia ovata (Oleaceae).</title>
        <authorList>
            <person name="Jang H."/>
        </authorList>
    </citation>
    <scope>NUCLEOTIDE SEQUENCE [LARGE SCALE GENOMIC DNA]</scope>
</reference>
<feature type="transmembrane region" description="Helical" evidence="1">
    <location>
        <begin position="121"/>
        <end position="139"/>
    </location>
</feature>
<feature type="transmembrane region" description="Helical" evidence="1">
    <location>
        <begin position="266"/>
        <end position="289"/>
    </location>
</feature>
<keyword evidence="1" id="KW-0812">Transmembrane</keyword>
<evidence type="ECO:0000313" key="3">
    <source>
        <dbReference type="Proteomes" id="UP001604336"/>
    </source>
</evidence>
<keyword evidence="1" id="KW-1133">Transmembrane helix</keyword>
<evidence type="ECO:0000313" key="2">
    <source>
        <dbReference type="EMBL" id="KAL2519322.1"/>
    </source>
</evidence>
<protein>
    <submittedName>
        <fullName evidence="2">Uncharacterized protein</fullName>
    </submittedName>
</protein>
<dbReference type="PANTHER" id="PTHR33133">
    <property type="entry name" value="OS08G0107100 PROTEIN-RELATED"/>
    <property type="match status" value="1"/>
</dbReference>
<dbReference type="AlphaFoldDB" id="A0ABD1U2W3"/>
<feature type="transmembrane region" description="Helical" evidence="1">
    <location>
        <begin position="28"/>
        <end position="46"/>
    </location>
</feature>
<proteinExistence type="predicted"/>
<feature type="transmembrane region" description="Helical" evidence="1">
    <location>
        <begin position="86"/>
        <end position="109"/>
    </location>
</feature>
<feature type="transmembrane region" description="Helical" evidence="1">
    <location>
        <begin position="179"/>
        <end position="198"/>
    </location>
</feature>
<feature type="transmembrane region" description="Helical" evidence="1">
    <location>
        <begin position="145"/>
        <end position="167"/>
    </location>
</feature>
<keyword evidence="3" id="KW-1185">Reference proteome</keyword>